<evidence type="ECO:0000256" key="5">
    <source>
        <dbReference type="ARBA" id="ARBA00023242"/>
    </source>
</evidence>
<keyword evidence="3" id="KW-0547">Nucleotide-binding</keyword>
<dbReference type="InterPro" id="IPR029710">
    <property type="entry name" value="LIG4"/>
</dbReference>
<dbReference type="Pfam" id="PF04675">
    <property type="entry name" value="DNA_ligase_A_N"/>
    <property type="match status" value="1"/>
</dbReference>
<dbReference type="InterPro" id="IPR012308">
    <property type="entry name" value="DNA_ligase_ATP-dep_N"/>
</dbReference>
<dbReference type="GO" id="GO:0006310">
    <property type="term" value="P:DNA recombination"/>
    <property type="evidence" value="ECO:0007669"/>
    <property type="project" value="InterPro"/>
</dbReference>
<accession>A0AA38G287</accession>
<dbReference type="GO" id="GO:0006303">
    <property type="term" value="P:double-strand break repair via nonhomologous end joining"/>
    <property type="evidence" value="ECO:0007669"/>
    <property type="project" value="TreeGrafter"/>
</dbReference>
<dbReference type="InterPro" id="IPR036599">
    <property type="entry name" value="DNA_ligase_N_sf"/>
</dbReference>
<proteinExistence type="inferred from homology"/>
<dbReference type="InterPro" id="IPR012310">
    <property type="entry name" value="DNA_ligase_ATP-dep_cent"/>
</dbReference>
<evidence type="ECO:0000259" key="7">
    <source>
        <dbReference type="Pfam" id="PF04675"/>
    </source>
</evidence>
<dbReference type="GO" id="GO:0006297">
    <property type="term" value="P:nucleotide-excision repair, DNA gap filling"/>
    <property type="evidence" value="ECO:0007669"/>
    <property type="project" value="TreeGrafter"/>
</dbReference>
<dbReference type="AlphaFoldDB" id="A0AA38G287"/>
<gene>
    <name evidence="8" type="ORF">KI387_023726</name>
</gene>
<evidence type="ECO:0000313" key="9">
    <source>
        <dbReference type="Proteomes" id="UP000824469"/>
    </source>
</evidence>
<evidence type="ECO:0000256" key="1">
    <source>
        <dbReference type="ARBA" id="ARBA00007572"/>
    </source>
</evidence>
<dbReference type="SUPFAM" id="SSF56091">
    <property type="entry name" value="DNA ligase/mRNA capping enzyme, catalytic domain"/>
    <property type="match status" value="1"/>
</dbReference>
<dbReference type="PANTHER" id="PTHR45997">
    <property type="entry name" value="DNA LIGASE 4"/>
    <property type="match status" value="1"/>
</dbReference>
<dbReference type="Pfam" id="PF01068">
    <property type="entry name" value="DNA_ligase_A_M"/>
    <property type="match status" value="1"/>
</dbReference>
<feature type="domain" description="ATP-dependent DNA ligase family profile" evidence="6">
    <location>
        <begin position="174"/>
        <end position="265"/>
    </location>
</feature>
<dbReference type="SUPFAM" id="SSF117018">
    <property type="entry name" value="ATP-dependent DNA ligase DNA-binding domain"/>
    <property type="match status" value="1"/>
</dbReference>
<reference evidence="8 9" key="1">
    <citation type="journal article" date="2021" name="Nat. Plants">
        <title>The Taxus genome provides insights into paclitaxel biosynthesis.</title>
        <authorList>
            <person name="Xiong X."/>
            <person name="Gou J."/>
            <person name="Liao Q."/>
            <person name="Li Y."/>
            <person name="Zhou Q."/>
            <person name="Bi G."/>
            <person name="Li C."/>
            <person name="Du R."/>
            <person name="Wang X."/>
            <person name="Sun T."/>
            <person name="Guo L."/>
            <person name="Liang H."/>
            <person name="Lu P."/>
            <person name="Wu Y."/>
            <person name="Zhang Z."/>
            <person name="Ro D.K."/>
            <person name="Shang Y."/>
            <person name="Huang S."/>
            <person name="Yan J."/>
        </authorList>
    </citation>
    <scope>NUCLEOTIDE SEQUENCE [LARGE SCALE GENOMIC DNA]</scope>
    <source>
        <strain evidence="8">Ta-2019</strain>
    </source>
</reference>
<keyword evidence="2" id="KW-0436">Ligase</keyword>
<dbReference type="InterPro" id="IPR016059">
    <property type="entry name" value="DNA_ligase_ATP-dep_CS"/>
</dbReference>
<comment type="caution">
    <text evidence="8">The sequence shown here is derived from an EMBL/GenBank/DDBJ whole genome shotgun (WGS) entry which is preliminary data.</text>
</comment>
<keyword evidence="9" id="KW-1185">Reference proteome</keyword>
<dbReference type="GO" id="GO:0003677">
    <property type="term" value="F:DNA binding"/>
    <property type="evidence" value="ECO:0007669"/>
    <property type="project" value="InterPro"/>
</dbReference>
<evidence type="ECO:0000256" key="4">
    <source>
        <dbReference type="ARBA" id="ARBA00022840"/>
    </source>
</evidence>
<dbReference type="PROSITE" id="PS00697">
    <property type="entry name" value="DNA_LIGASE_A1"/>
    <property type="match status" value="1"/>
</dbReference>
<dbReference type="GO" id="GO:0005524">
    <property type="term" value="F:ATP binding"/>
    <property type="evidence" value="ECO:0007669"/>
    <property type="project" value="UniProtKB-KW"/>
</dbReference>
<dbReference type="Gene3D" id="1.10.3260.10">
    <property type="entry name" value="DNA ligase, ATP-dependent, N-terminal domain"/>
    <property type="match status" value="1"/>
</dbReference>
<evidence type="ECO:0000256" key="3">
    <source>
        <dbReference type="ARBA" id="ARBA00022741"/>
    </source>
</evidence>
<keyword evidence="4" id="KW-0067">ATP-binding</keyword>
<sequence>RDLERHNYNIKEAALASCLVIALGIAPKSVDGQLLFDWKRAPNSAVGDFPSIASQVMAKRQQGPCVDLSVPDLNSLLDRIAISSTREEKGSVLRELISKTTAGEMKWVLRFILKDIRIGLGENSVLEEIHPDARDMMASCVDLRNVCVHLFNRNVHYLRQELLVGKPVKCQHSKRMCSIDAAWDNMKGKEITAECKFDGDRMQVHKDETSVQFWSRNGKEHDEYKLALEELLHCILSTRCILDGELLVWDSLEKRFKQRTKSLNRRTGIVDQLSTIMYFTMYIKNIPSNALSNGNSCISGWDLCVKNCGNMFLKSFDVFDRMKDANLLFQILDEFVVETGVENVDNMKKMFANNEWNASQWSHKRDEKDNRRKGFDNSFWKNEAEVVKIVECLVKHIGGSHLVANVLSCKCLKFGSRVKLVALPGMALDDEPLVASDMANISHTTTTIDVPEESDKFELEEHDDIDEDEDPILSNGTHMKNVSRPKGNKTKVAYMFFTIFRARLAAIFSPYFELSFVFFHRSLRNTFKALIENQAKECGCLICRRNRGDYHADCVGASLHSRGVPYTPFDSTTYQLWKFDRKLSKHKLLIQLEVILFLSRISWFNKKIMDWKILFKTRDYLMLVMIVFFDCLNVWLDPPRRDGGWWLVIRRPFGRNISQRPKKTIGTIIFTMLCNSMGLGNASDPLEGWPIEAPLACQVDRTTTGREQLRVDKVARKKHSFQEKIPKRVEFPSYGIFDLGPNKTLKGTLQWYQSLDPPSLEGFIQKNTYMANMHINDVRVERLALGQGRLANKMA</sequence>
<dbReference type="Gene3D" id="3.30.470.30">
    <property type="entry name" value="DNA ligase/mRNA capping enzyme"/>
    <property type="match status" value="1"/>
</dbReference>
<dbReference type="EMBL" id="JAHRHJ020000005">
    <property type="protein sequence ID" value="KAH9315099.1"/>
    <property type="molecule type" value="Genomic_DNA"/>
</dbReference>
<evidence type="ECO:0000259" key="6">
    <source>
        <dbReference type="Pfam" id="PF01068"/>
    </source>
</evidence>
<dbReference type="GO" id="GO:0032807">
    <property type="term" value="C:DNA ligase IV complex"/>
    <property type="evidence" value="ECO:0007669"/>
    <property type="project" value="TreeGrafter"/>
</dbReference>
<dbReference type="PANTHER" id="PTHR45997:SF1">
    <property type="entry name" value="DNA LIGASE 4"/>
    <property type="match status" value="1"/>
</dbReference>
<protein>
    <recommendedName>
        <fullName evidence="10">DNA ligase</fullName>
    </recommendedName>
</protein>
<evidence type="ECO:0000313" key="8">
    <source>
        <dbReference type="EMBL" id="KAH9315099.1"/>
    </source>
</evidence>
<dbReference type="Proteomes" id="UP000824469">
    <property type="component" value="Unassembled WGS sequence"/>
</dbReference>
<comment type="similarity">
    <text evidence="1">Belongs to the ATP-dependent DNA ligase family.</text>
</comment>
<keyword evidence="5" id="KW-0539">Nucleus</keyword>
<evidence type="ECO:0000256" key="2">
    <source>
        <dbReference type="ARBA" id="ARBA00022598"/>
    </source>
</evidence>
<name>A0AA38G287_TAXCH</name>
<feature type="non-terminal residue" evidence="8">
    <location>
        <position position="1"/>
    </location>
</feature>
<dbReference type="GO" id="GO:0003910">
    <property type="term" value="F:DNA ligase (ATP) activity"/>
    <property type="evidence" value="ECO:0007669"/>
    <property type="project" value="InterPro"/>
</dbReference>
<evidence type="ECO:0008006" key="10">
    <source>
        <dbReference type="Google" id="ProtNLM"/>
    </source>
</evidence>
<organism evidence="8 9">
    <name type="scientific">Taxus chinensis</name>
    <name type="common">Chinese yew</name>
    <name type="synonym">Taxus wallichiana var. chinensis</name>
    <dbReference type="NCBI Taxonomy" id="29808"/>
    <lineage>
        <taxon>Eukaryota</taxon>
        <taxon>Viridiplantae</taxon>
        <taxon>Streptophyta</taxon>
        <taxon>Embryophyta</taxon>
        <taxon>Tracheophyta</taxon>
        <taxon>Spermatophyta</taxon>
        <taxon>Pinopsida</taxon>
        <taxon>Pinidae</taxon>
        <taxon>Conifers II</taxon>
        <taxon>Cupressales</taxon>
        <taxon>Taxaceae</taxon>
        <taxon>Taxus</taxon>
    </lineage>
</organism>
<feature type="domain" description="DNA ligase ATP-dependent N-terminal" evidence="7">
    <location>
        <begin position="4"/>
        <end position="130"/>
    </location>
</feature>